<evidence type="ECO:0000256" key="2">
    <source>
        <dbReference type="ARBA" id="ARBA00009477"/>
    </source>
</evidence>
<protein>
    <recommendedName>
        <fullName evidence="9">Membrane fusion protein (MFP) family protein</fullName>
    </recommendedName>
</protein>
<keyword evidence="4 9" id="KW-1003">Cell membrane</keyword>
<dbReference type="Pfam" id="PF26002">
    <property type="entry name" value="Beta-barrel_AprE"/>
    <property type="match status" value="1"/>
</dbReference>
<evidence type="ECO:0000256" key="5">
    <source>
        <dbReference type="ARBA" id="ARBA00022519"/>
    </source>
</evidence>
<keyword evidence="3 9" id="KW-0813">Transport</keyword>
<dbReference type="AlphaFoldDB" id="A0A2G8TFI1"/>
<evidence type="ECO:0000313" key="12">
    <source>
        <dbReference type="EMBL" id="PIL44408.1"/>
    </source>
</evidence>
<dbReference type="InterPro" id="IPR058982">
    <property type="entry name" value="Beta-barrel_AprE"/>
</dbReference>
<evidence type="ECO:0000259" key="11">
    <source>
        <dbReference type="Pfam" id="PF26002"/>
    </source>
</evidence>
<evidence type="ECO:0000256" key="4">
    <source>
        <dbReference type="ARBA" id="ARBA00022475"/>
    </source>
</evidence>
<dbReference type="Gene3D" id="2.40.50.100">
    <property type="match status" value="1"/>
</dbReference>
<evidence type="ECO:0000259" key="10">
    <source>
        <dbReference type="Pfam" id="PF25994"/>
    </source>
</evidence>
<sequence>MNLVKKQTDVAEVVTHEVTPVTVNTDASAYSRFGWIIVLVGFGGFLLWALFAPLDKGVPLSGVVTSESNRQAVQHQAGGTVRQLLVQEGSAVKAGQVLVKMNPVTAQSQTDISRGQYMTARATEARLIAERDGAGKVVFPADLLAQKGDPRAQEVMSLQSQLFSSRQMSLQNELASYDQNIAGLKVQASSTRESLESKKIQAGLLKEQLAGMRDLAREGYVARNKLLELERIYAQLNGAISEDIGMIGKIQHQVTEFTLRRSQKAQDYQKEVRTVLTDIQKEAEALSSRMDAQNYELANVDVKAPADGVVVGLNVFTNGGVVPPGFRMMDIVPSGAPLVVEGQLPVNLVDRVHVGLPVELMFSAFNVNKTPHIPGEVVNVAADRTVEERTGFAYYKVRVKVTPAGAALVAKHKMAIQSGMPVDLFVKTGERTMMNYLLKPIFDRANSSLSEE</sequence>
<feature type="domain" description="AprE-like beta-barrel" evidence="11">
    <location>
        <begin position="338"/>
        <end position="429"/>
    </location>
</feature>
<reference evidence="12 13" key="1">
    <citation type="submission" date="2017-10" db="EMBL/GenBank/DDBJ databases">
        <title>Massilia psychrophilum sp. nov., a novel purple-pigmented bacterium isolated from Tianshan glacier, Xinjiang Municipality, China.</title>
        <authorList>
            <person name="Wang H."/>
        </authorList>
    </citation>
    <scope>NUCLEOTIDE SEQUENCE [LARGE SCALE GENOMIC DNA]</scope>
    <source>
        <strain evidence="12 13">JCM 30074</strain>
    </source>
</reference>
<feature type="transmembrane region" description="Helical" evidence="9">
    <location>
        <begin position="33"/>
        <end position="51"/>
    </location>
</feature>
<gene>
    <name evidence="12" type="ORF">CR105_13150</name>
</gene>
<proteinExistence type="inferred from homology"/>
<comment type="caution">
    <text evidence="12">The sequence shown here is derived from an EMBL/GenBank/DDBJ whole genome shotgun (WGS) entry which is preliminary data.</text>
</comment>
<evidence type="ECO:0000256" key="8">
    <source>
        <dbReference type="ARBA" id="ARBA00023136"/>
    </source>
</evidence>
<dbReference type="PANTHER" id="PTHR30386:SF17">
    <property type="entry name" value="ALKALINE PROTEASE SECRETION PROTEIN APRE"/>
    <property type="match status" value="1"/>
</dbReference>
<dbReference type="RefSeq" id="WP_099788922.1">
    <property type="nucleotide sequence ID" value="NZ_JBHLYV010000022.1"/>
</dbReference>
<keyword evidence="13" id="KW-1185">Reference proteome</keyword>
<evidence type="ECO:0000256" key="6">
    <source>
        <dbReference type="ARBA" id="ARBA00022692"/>
    </source>
</evidence>
<dbReference type="PRINTS" id="PR01490">
    <property type="entry name" value="RTXTOXIND"/>
</dbReference>
<dbReference type="InterPro" id="IPR010129">
    <property type="entry name" value="T1SS_HlyD"/>
</dbReference>
<dbReference type="PANTHER" id="PTHR30386">
    <property type="entry name" value="MEMBRANE FUSION SUBUNIT OF EMRAB-TOLC MULTIDRUG EFFLUX PUMP"/>
    <property type="match status" value="1"/>
</dbReference>
<name>A0A2G8TFI1_9BURK</name>
<keyword evidence="8 9" id="KW-0472">Membrane</keyword>
<dbReference type="SUPFAM" id="SSF111369">
    <property type="entry name" value="HlyD-like secretion proteins"/>
    <property type="match status" value="1"/>
</dbReference>
<organism evidence="12 13">
    <name type="scientific">Massilia eurypsychrophila</name>
    <dbReference type="NCBI Taxonomy" id="1485217"/>
    <lineage>
        <taxon>Bacteria</taxon>
        <taxon>Pseudomonadati</taxon>
        <taxon>Pseudomonadota</taxon>
        <taxon>Betaproteobacteria</taxon>
        <taxon>Burkholderiales</taxon>
        <taxon>Oxalobacteraceae</taxon>
        <taxon>Telluria group</taxon>
        <taxon>Massilia</taxon>
    </lineage>
</organism>
<evidence type="ECO:0000256" key="3">
    <source>
        <dbReference type="ARBA" id="ARBA00022448"/>
    </source>
</evidence>
<evidence type="ECO:0000313" key="13">
    <source>
        <dbReference type="Proteomes" id="UP000230390"/>
    </source>
</evidence>
<dbReference type="EMBL" id="PDOC01000007">
    <property type="protein sequence ID" value="PIL44408.1"/>
    <property type="molecule type" value="Genomic_DNA"/>
</dbReference>
<dbReference type="Proteomes" id="UP000230390">
    <property type="component" value="Unassembled WGS sequence"/>
</dbReference>
<feature type="domain" description="AprE-like long alpha-helical hairpin" evidence="10">
    <location>
        <begin position="106"/>
        <end position="294"/>
    </location>
</feature>
<evidence type="ECO:0000256" key="9">
    <source>
        <dbReference type="RuleBase" id="RU365093"/>
    </source>
</evidence>
<dbReference type="Pfam" id="PF25994">
    <property type="entry name" value="HH_AprE"/>
    <property type="match status" value="1"/>
</dbReference>
<evidence type="ECO:0000256" key="1">
    <source>
        <dbReference type="ARBA" id="ARBA00004377"/>
    </source>
</evidence>
<dbReference type="NCBIfam" id="TIGR01843">
    <property type="entry name" value="type_I_hlyD"/>
    <property type="match status" value="1"/>
</dbReference>
<comment type="similarity">
    <text evidence="2 9">Belongs to the membrane fusion protein (MFP) (TC 8.A.1) family.</text>
</comment>
<dbReference type="GO" id="GO:0015031">
    <property type="term" value="P:protein transport"/>
    <property type="evidence" value="ECO:0007669"/>
    <property type="project" value="InterPro"/>
</dbReference>
<accession>A0A2G8TFI1</accession>
<keyword evidence="5 9" id="KW-0997">Cell inner membrane</keyword>
<dbReference type="InterPro" id="IPR050739">
    <property type="entry name" value="MFP"/>
</dbReference>
<evidence type="ECO:0000256" key="7">
    <source>
        <dbReference type="ARBA" id="ARBA00022989"/>
    </source>
</evidence>
<dbReference type="OrthoDB" id="9775513at2"/>
<keyword evidence="6 9" id="KW-0812">Transmembrane</keyword>
<keyword evidence="7 9" id="KW-1133">Transmembrane helix</keyword>
<dbReference type="GO" id="GO:0005886">
    <property type="term" value="C:plasma membrane"/>
    <property type="evidence" value="ECO:0007669"/>
    <property type="project" value="UniProtKB-SubCell"/>
</dbReference>
<comment type="subcellular location">
    <subcellularLocation>
        <location evidence="1 9">Cell inner membrane</location>
        <topology evidence="1 9">Single-pass membrane protein</topology>
    </subcellularLocation>
</comment>
<dbReference type="InterPro" id="IPR058781">
    <property type="entry name" value="HH_AprE-like"/>
</dbReference>